<proteinExistence type="predicted"/>
<dbReference type="Gramene" id="Psat04G0244100-T1">
    <property type="protein sequence ID" value="KAI5417820.1"/>
    <property type="gene ID" value="KIW84_042441"/>
</dbReference>
<reference evidence="6 7" key="1">
    <citation type="journal article" date="2022" name="Nat. Genet.">
        <title>Improved pea reference genome and pan-genome highlight genomic features and evolutionary characteristics.</title>
        <authorList>
            <person name="Yang T."/>
            <person name="Liu R."/>
            <person name="Luo Y."/>
            <person name="Hu S."/>
            <person name="Wang D."/>
            <person name="Wang C."/>
            <person name="Pandey M.K."/>
            <person name="Ge S."/>
            <person name="Xu Q."/>
            <person name="Li N."/>
            <person name="Li G."/>
            <person name="Huang Y."/>
            <person name="Saxena R.K."/>
            <person name="Ji Y."/>
            <person name="Li M."/>
            <person name="Yan X."/>
            <person name="He Y."/>
            <person name="Liu Y."/>
            <person name="Wang X."/>
            <person name="Xiang C."/>
            <person name="Varshney R.K."/>
            <person name="Ding H."/>
            <person name="Gao S."/>
            <person name="Zong X."/>
        </authorList>
    </citation>
    <scope>NUCLEOTIDE SEQUENCE [LARGE SCALE GENOMIC DNA]</scope>
    <source>
        <strain evidence="6 7">cv. Zhongwan 6</strain>
    </source>
</reference>
<dbReference type="EMBL" id="JAMSHJ010000004">
    <property type="protein sequence ID" value="KAI5417820.1"/>
    <property type="molecule type" value="Genomic_DNA"/>
</dbReference>
<keyword evidence="2 4" id="KW-0863">Zinc-finger</keyword>
<evidence type="ECO:0000256" key="2">
    <source>
        <dbReference type="ARBA" id="ARBA00022771"/>
    </source>
</evidence>
<dbReference type="Proteomes" id="UP001058974">
    <property type="component" value="Chromosome 4"/>
</dbReference>
<feature type="domain" description="SWIM-type" evidence="5">
    <location>
        <begin position="335"/>
        <end position="367"/>
    </location>
</feature>
<gene>
    <name evidence="6" type="ORF">KIW84_042441</name>
</gene>
<sequence>MYRCPCGPISLVLLKYYCGLVMPAKTNKIRLRIHHRGKLVETPVKCFSHGLRPLNNDQYVLIFSKDVVGYDVIDVANFTKVKGELDANFKADGEETPTGVAEEVTTDPNVVVEEVTTNVNNENGQEGIYEDYVASEDSEFQFNEESEESKMGYTKGLALTVQGTNANVEFILCLKNLYGNCKKKHHGLELNKVLWATARATMVPLWEREMQRMKIMKEDAWKDMLDVPVCHWSRSHFRIYSKCDLQVNNLCEVFNREILEHREKSIIILLEGIKHYITKRMTSHKELLHGYSGSTCPKIQLVIEKNKKQAQGWSLTWHGDDDLSIFGVTNGIKTYCVDLKKETCSCRKWDLSGIPCCNVIACIWNIKKLPKDYIFACYMYE</sequence>
<evidence type="ECO:0000259" key="5">
    <source>
        <dbReference type="PROSITE" id="PS50966"/>
    </source>
</evidence>
<dbReference type="AlphaFoldDB" id="A0A9D4XFD7"/>
<dbReference type="InterPro" id="IPR006564">
    <property type="entry name" value="Znf_PMZ"/>
</dbReference>
<name>A0A9D4XFD7_PEA</name>
<dbReference type="SMART" id="SM00575">
    <property type="entry name" value="ZnF_PMZ"/>
    <property type="match status" value="1"/>
</dbReference>
<evidence type="ECO:0000256" key="4">
    <source>
        <dbReference type="PROSITE-ProRule" id="PRU00325"/>
    </source>
</evidence>
<keyword evidence="7" id="KW-1185">Reference proteome</keyword>
<organism evidence="6 7">
    <name type="scientific">Pisum sativum</name>
    <name type="common">Garden pea</name>
    <name type="synonym">Lathyrus oleraceus</name>
    <dbReference type="NCBI Taxonomy" id="3888"/>
    <lineage>
        <taxon>Eukaryota</taxon>
        <taxon>Viridiplantae</taxon>
        <taxon>Streptophyta</taxon>
        <taxon>Embryophyta</taxon>
        <taxon>Tracheophyta</taxon>
        <taxon>Spermatophyta</taxon>
        <taxon>Magnoliopsida</taxon>
        <taxon>eudicotyledons</taxon>
        <taxon>Gunneridae</taxon>
        <taxon>Pentapetalae</taxon>
        <taxon>rosids</taxon>
        <taxon>fabids</taxon>
        <taxon>Fabales</taxon>
        <taxon>Fabaceae</taxon>
        <taxon>Papilionoideae</taxon>
        <taxon>50 kb inversion clade</taxon>
        <taxon>NPAAA clade</taxon>
        <taxon>Hologalegina</taxon>
        <taxon>IRL clade</taxon>
        <taxon>Fabeae</taxon>
        <taxon>Lathyrus</taxon>
    </lineage>
</organism>
<dbReference type="PANTHER" id="PTHR31973:SF199">
    <property type="entry name" value="SWIM-TYPE DOMAIN-CONTAINING PROTEIN"/>
    <property type="match status" value="1"/>
</dbReference>
<evidence type="ECO:0000256" key="3">
    <source>
        <dbReference type="ARBA" id="ARBA00022833"/>
    </source>
</evidence>
<comment type="caution">
    <text evidence="6">The sequence shown here is derived from an EMBL/GenBank/DDBJ whole genome shotgun (WGS) entry which is preliminary data.</text>
</comment>
<dbReference type="PANTHER" id="PTHR31973">
    <property type="entry name" value="POLYPROTEIN, PUTATIVE-RELATED"/>
    <property type="match status" value="1"/>
</dbReference>
<dbReference type="GO" id="GO:0008270">
    <property type="term" value="F:zinc ion binding"/>
    <property type="evidence" value="ECO:0007669"/>
    <property type="project" value="UniProtKB-KW"/>
</dbReference>
<keyword evidence="1" id="KW-0479">Metal-binding</keyword>
<protein>
    <recommendedName>
        <fullName evidence="5">SWIM-type domain-containing protein</fullName>
    </recommendedName>
</protein>
<keyword evidence="3" id="KW-0862">Zinc</keyword>
<accession>A0A9D4XFD7</accession>
<dbReference type="PROSITE" id="PS50966">
    <property type="entry name" value="ZF_SWIM"/>
    <property type="match status" value="1"/>
</dbReference>
<evidence type="ECO:0000313" key="6">
    <source>
        <dbReference type="EMBL" id="KAI5417820.1"/>
    </source>
</evidence>
<evidence type="ECO:0000256" key="1">
    <source>
        <dbReference type="ARBA" id="ARBA00022723"/>
    </source>
</evidence>
<evidence type="ECO:0000313" key="7">
    <source>
        <dbReference type="Proteomes" id="UP001058974"/>
    </source>
</evidence>
<dbReference type="InterPro" id="IPR007527">
    <property type="entry name" value="Znf_SWIM"/>
</dbReference>